<evidence type="ECO:0000313" key="1">
    <source>
        <dbReference type="EMBL" id="JAD32512.1"/>
    </source>
</evidence>
<dbReference type="AlphaFoldDB" id="A0A0A8ZCD5"/>
<organism evidence="1">
    <name type="scientific">Arundo donax</name>
    <name type="common">Giant reed</name>
    <name type="synonym">Donax arundinaceus</name>
    <dbReference type="NCBI Taxonomy" id="35708"/>
    <lineage>
        <taxon>Eukaryota</taxon>
        <taxon>Viridiplantae</taxon>
        <taxon>Streptophyta</taxon>
        <taxon>Embryophyta</taxon>
        <taxon>Tracheophyta</taxon>
        <taxon>Spermatophyta</taxon>
        <taxon>Magnoliopsida</taxon>
        <taxon>Liliopsida</taxon>
        <taxon>Poales</taxon>
        <taxon>Poaceae</taxon>
        <taxon>PACMAD clade</taxon>
        <taxon>Arundinoideae</taxon>
        <taxon>Arundineae</taxon>
        <taxon>Arundo</taxon>
    </lineage>
</organism>
<dbReference type="EMBL" id="GBRH01265383">
    <property type="protein sequence ID" value="JAD32512.1"/>
    <property type="molecule type" value="Transcribed_RNA"/>
</dbReference>
<proteinExistence type="predicted"/>
<protein>
    <submittedName>
        <fullName evidence="1">Uncharacterized protein</fullName>
    </submittedName>
</protein>
<name>A0A0A8ZCD5_ARUDO</name>
<sequence length="35" mass="4161">MWPSLCPKLAKEPKHFWNNTSTRNASRCELKDSKR</sequence>
<reference evidence="1" key="1">
    <citation type="submission" date="2014-09" db="EMBL/GenBank/DDBJ databases">
        <authorList>
            <person name="Magalhaes I.L.F."/>
            <person name="Oliveira U."/>
            <person name="Santos F.R."/>
            <person name="Vidigal T.H.D.A."/>
            <person name="Brescovit A.D."/>
            <person name="Santos A.J."/>
        </authorList>
    </citation>
    <scope>NUCLEOTIDE SEQUENCE</scope>
    <source>
        <tissue evidence="1">Shoot tissue taken approximately 20 cm above the soil surface</tissue>
    </source>
</reference>
<reference evidence="1" key="2">
    <citation type="journal article" date="2015" name="Data Brief">
        <title>Shoot transcriptome of the giant reed, Arundo donax.</title>
        <authorList>
            <person name="Barrero R.A."/>
            <person name="Guerrero F.D."/>
            <person name="Moolhuijzen P."/>
            <person name="Goolsby J.A."/>
            <person name="Tidwell J."/>
            <person name="Bellgard S.E."/>
            <person name="Bellgard M.I."/>
        </authorList>
    </citation>
    <scope>NUCLEOTIDE SEQUENCE</scope>
    <source>
        <tissue evidence="1">Shoot tissue taken approximately 20 cm above the soil surface</tissue>
    </source>
</reference>
<accession>A0A0A8ZCD5</accession>